<sequence>MQARSHSSYDLLLVRIPELHGPPKKTPELRMTVPTAARRQAESTRRGVFNFLTHEVLWRDRYDFLFKEGYRLRPRYHPDWRPSWTGTNIGLEFCEDLVLLYTPDVMDATRVSDGSVVAIKTVKRGGQELQIAQFSSSLDHPANHCVRVLNVLQEPLQTSVTLMVMQYLVPWNDPEFIMIGDVVDFVSQVLEGLHESDGSLAAMLVRASRREERVVVRGRR</sequence>
<reference evidence="1" key="1">
    <citation type="submission" date="2022-08" db="EMBL/GenBank/DDBJ databases">
        <title>Genome Sequence of Pycnoporus sanguineus.</title>
        <authorList>
            <person name="Buettner E."/>
        </authorList>
    </citation>
    <scope>NUCLEOTIDE SEQUENCE</scope>
    <source>
        <strain evidence="1">CG-C14</strain>
    </source>
</reference>
<gene>
    <name evidence="1" type="ORF">NUW54_g2779</name>
</gene>
<name>A0ACC1Q494_9APHY</name>
<dbReference type="Proteomes" id="UP001144978">
    <property type="component" value="Unassembled WGS sequence"/>
</dbReference>
<organism evidence="1 2">
    <name type="scientific">Trametes sanguinea</name>
    <dbReference type="NCBI Taxonomy" id="158606"/>
    <lineage>
        <taxon>Eukaryota</taxon>
        <taxon>Fungi</taxon>
        <taxon>Dikarya</taxon>
        <taxon>Basidiomycota</taxon>
        <taxon>Agaricomycotina</taxon>
        <taxon>Agaricomycetes</taxon>
        <taxon>Polyporales</taxon>
        <taxon>Polyporaceae</taxon>
        <taxon>Trametes</taxon>
    </lineage>
</organism>
<dbReference type="EMBL" id="JANSHE010000548">
    <property type="protein sequence ID" value="KAJ3009450.1"/>
    <property type="molecule type" value="Genomic_DNA"/>
</dbReference>
<accession>A0ACC1Q494</accession>
<evidence type="ECO:0000313" key="2">
    <source>
        <dbReference type="Proteomes" id="UP001144978"/>
    </source>
</evidence>
<evidence type="ECO:0000313" key="1">
    <source>
        <dbReference type="EMBL" id="KAJ3009450.1"/>
    </source>
</evidence>
<proteinExistence type="predicted"/>
<protein>
    <submittedName>
        <fullName evidence="1">Uncharacterized protein</fullName>
    </submittedName>
</protein>
<keyword evidence="2" id="KW-1185">Reference proteome</keyword>
<comment type="caution">
    <text evidence="1">The sequence shown here is derived from an EMBL/GenBank/DDBJ whole genome shotgun (WGS) entry which is preliminary data.</text>
</comment>